<dbReference type="AlphaFoldDB" id="A0A367KYL4"/>
<dbReference type="Proteomes" id="UP000253551">
    <property type="component" value="Unassembled WGS sequence"/>
</dbReference>
<organism evidence="2 3">
    <name type="scientific">Rhizopus stolonifer</name>
    <name type="common">Rhizopus nigricans</name>
    <dbReference type="NCBI Taxonomy" id="4846"/>
    <lineage>
        <taxon>Eukaryota</taxon>
        <taxon>Fungi</taxon>
        <taxon>Fungi incertae sedis</taxon>
        <taxon>Mucoromycota</taxon>
        <taxon>Mucoromycotina</taxon>
        <taxon>Mucoromycetes</taxon>
        <taxon>Mucorales</taxon>
        <taxon>Mucorineae</taxon>
        <taxon>Rhizopodaceae</taxon>
        <taxon>Rhizopus</taxon>
    </lineage>
</organism>
<dbReference type="Pfam" id="PF13649">
    <property type="entry name" value="Methyltransf_25"/>
    <property type="match status" value="1"/>
</dbReference>
<dbReference type="Gene3D" id="3.40.50.150">
    <property type="entry name" value="Vaccinia Virus protein VP39"/>
    <property type="match status" value="1"/>
</dbReference>
<feature type="domain" description="Methyltransferase" evidence="1">
    <location>
        <begin position="90"/>
        <end position="181"/>
    </location>
</feature>
<evidence type="ECO:0000259" key="1">
    <source>
        <dbReference type="Pfam" id="PF13649"/>
    </source>
</evidence>
<name>A0A367KYL4_RHIST</name>
<protein>
    <recommendedName>
        <fullName evidence="1">Methyltransferase domain-containing protein</fullName>
    </recommendedName>
</protein>
<dbReference type="EMBL" id="PJQM01000005">
    <property type="protein sequence ID" value="RCI07301.1"/>
    <property type="molecule type" value="Genomic_DNA"/>
</dbReference>
<dbReference type="PANTHER" id="PTHR43591:SF105">
    <property type="entry name" value="METHYLTRANSFERASE DOMAIN-CONTAINING PROTEIN-RELATED"/>
    <property type="match status" value="1"/>
</dbReference>
<evidence type="ECO:0000313" key="2">
    <source>
        <dbReference type="EMBL" id="RCI07301.1"/>
    </source>
</evidence>
<sequence>MGRLFSRDFSSSAHKKTKSDLGLQEKKSNSRIFWGREYHNLDNSAYMLPKDNKEIDRLHDQHFITKELLGFNIMSEAFRMLDFEKKRLYVLDLCCGPATWLCEESLEYPNCHFTGIDMCSLWPQDIRPVNLQFTEADVMRGLPYPDQSFDFIQLKFAELSFRPNEWTFVINEIERVLKDGGCFQWVDIDMRIHVTTEDTVIKSYNEAFESFCTSYQLNPSTGSKLCQFLINEKMSVIQTEYREIPLGWGGLVGNAYLQTFGDFLEGLGPWLKESFNIEEEEDYQLLVQNTKDAFVNSKAHINMYAFLVRKQQ</sequence>
<gene>
    <name evidence="2" type="ORF">CU098_013739</name>
</gene>
<dbReference type="OrthoDB" id="2013972at2759"/>
<dbReference type="PANTHER" id="PTHR43591">
    <property type="entry name" value="METHYLTRANSFERASE"/>
    <property type="match status" value="1"/>
</dbReference>
<dbReference type="InterPro" id="IPR041698">
    <property type="entry name" value="Methyltransf_25"/>
</dbReference>
<keyword evidence="3" id="KW-1185">Reference proteome</keyword>
<proteinExistence type="predicted"/>
<evidence type="ECO:0000313" key="3">
    <source>
        <dbReference type="Proteomes" id="UP000253551"/>
    </source>
</evidence>
<accession>A0A367KYL4</accession>
<dbReference type="InterPro" id="IPR029063">
    <property type="entry name" value="SAM-dependent_MTases_sf"/>
</dbReference>
<dbReference type="GO" id="GO:0008168">
    <property type="term" value="F:methyltransferase activity"/>
    <property type="evidence" value="ECO:0007669"/>
    <property type="project" value="TreeGrafter"/>
</dbReference>
<reference evidence="2 3" key="1">
    <citation type="journal article" date="2018" name="G3 (Bethesda)">
        <title>Phylogenetic and Phylogenomic Definition of Rhizopus Species.</title>
        <authorList>
            <person name="Gryganskyi A.P."/>
            <person name="Golan J."/>
            <person name="Dolatabadi S."/>
            <person name="Mondo S."/>
            <person name="Robb S."/>
            <person name="Idnurm A."/>
            <person name="Muszewska A."/>
            <person name="Steczkiewicz K."/>
            <person name="Masonjones S."/>
            <person name="Liao H.L."/>
            <person name="Gajdeczka M.T."/>
            <person name="Anike F."/>
            <person name="Vuek A."/>
            <person name="Anishchenko I.M."/>
            <person name="Voigt K."/>
            <person name="de Hoog G.S."/>
            <person name="Smith M.E."/>
            <person name="Heitman J."/>
            <person name="Vilgalys R."/>
            <person name="Stajich J.E."/>
        </authorList>
    </citation>
    <scope>NUCLEOTIDE SEQUENCE [LARGE SCALE GENOMIC DNA]</scope>
    <source>
        <strain evidence="2 3">LSU 92-RS-03</strain>
    </source>
</reference>
<dbReference type="SUPFAM" id="SSF53335">
    <property type="entry name" value="S-adenosyl-L-methionine-dependent methyltransferases"/>
    <property type="match status" value="1"/>
</dbReference>
<comment type="caution">
    <text evidence="2">The sequence shown here is derived from an EMBL/GenBank/DDBJ whole genome shotgun (WGS) entry which is preliminary data.</text>
</comment>
<dbReference type="CDD" id="cd02440">
    <property type="entry name" value="AdoMet_MTases"/>
    <property type="match status" value="1"/>
</dbReference>